<feature type="binding site" evidence="12">
    <location>
        <position position="63"/>
    </location>
    <ligand>
        <name>Zn(2+)</name>
        <dbReference type="ChEBI" id="CHEBI:29105"/>
    </ligand>
</feature>
<feature type="domain" description="C2H2-type" evidence="14">
    <location>
        <begin position="484"/>
        <end position="511"/>
    </location>
</feature>
<organism evidence="16 17">
    <name type="scientific">Trichoplusia ni</name>
    <name type="common">Cabbage looper</name>
    <dbReference type="NCBI Taxonomy" id="7111"/>
    <lineage>
        <taxon>Eukaryota</taxon>
        <taxon>Metazoa</taxon>
        <taxon>Ecdysozoa</taxon>
        <taxon>Arthropoda</taxon>
        <taxon>Hexapoda</taxon>
        <taxon>Insecta</taxon>
        <taxon>Pterygota</taxon>
        <taxon>Neoptera</taxon>
        <taxon>Endopterygota</taxon>
        <taxon>Lepidoptera</taxon>
        <taxon>Glossata</taxon>
        <taxon>Ditrysia</taxon>
        <taxon>Noctuoidea</taxon>
        <taxon>Noctuidae</taxon>
        <taxon>Plusiinae</taxon>
        <taxon>Trichoplusia</taxon>
    </lineage>
</organism>
<evidence type="ECO:0000256" key="1">
    <source>
        <dbReference type="ARBA" id="ARBA00004123"/>
    </source>
</evidence>
<comment type="similarity">
    <text evidence="2">Belongs to the krueppel C2H2-type zinc-finger protein family.</text>
</comment>
<gene>
    <name evidence="17" type="primary">LOC113505722</name>
</gene>
<keyword evidence="10" id="KW-0539">Nucleus</keyword>
<evidence type="ECO:0000256" key="11">
    <source>
        <dbReference type="PROSITE-ProRule" id="PRU00042"/>
    </source>
</evidence>
<evidence type="ECO:0000256" key="3">
    <source>
        <dbReference type="ARBA" id="ARBA00022723"/>
    </source>
</evidence>
<evidence type="ECO:0000256" key="10">
    <source>
        <dbReference type="ARBA" id="ARBA00023242"/>
    </source>
</evidence>
<feature type="domain" description="C2H2-type" evidence="14">
    <location>
        <begin position="925"/>
        <end position="953"/>
    </location>
</feature>
<proteinExistence type="inferred from homology"/>
<evidence type="ECO:0000256" key="6">
    <source>
        <dbReference type="ARBA" id="ARBA00022833"/>
    </source>
</evidence>
<dbReference type="PROSITE" id="PS50157">
    <property type="entry name" value="ZINC_FINGER_C2H2_2"/>
    <property type="match status" value="13"/>
</dbReference>
<feature type="compositionally biased region" description="Polar residues" evidence="13">
    <location>
        <begin position="658"/>
        <end position="667"/>
    </location>
</feature>
<dbReference type="FunFam" id="3.30.160.60:FF:000110">
    <property type="entry name" value="Zinc finger protein-like"/>
    <property type="match status" value="1"/>
</dbReference>
<feature type="domain" description="C2H2-type" evidence="14">
    <location>
        <begin position="455"/>
        <end position="483"/>
    </location>
</feature>
<feature type="domain" description="ZAD" evidence="15">
    <location>
        <begin position="13"/>
        <end position="90"/>
    </location>
</feature>
<dbReference type="SMART" id="SM00868">
    <property type="entry name" value="zf-AD"/>
    <property type="match status" value="2"/>
</dbReference>
<feature type="domain" description="C2H2-type" evidence="14">
    <location>
        <begin position="1069"/>
        <end position="1094"/>
    </location>
</feature>
<dbReference type="GO" id="GO:0000981">
    <property type="term" value="F:DNA-binding transcription factor activity, RNA polymerase II-specific"/>
    <property type="evidence" value="ECO:0007669"/>
    <property type="project" value="TreeGrafter"/>
</dbReference>
<dbReference type="InterPro" id="IPR013087">
    <property type="entry name" value="Znf_C2H2_type"/>
</dbReference>
<dbReference type="GO" id="GO:0005634">
    <property type="term" value="C:nucleus"/>
    <property type="evidence" value="ECO:0007669"/>
    <property type="project" value="UniProtKB-SubCell"/>
</dbReference>
<evidence type="ECO:0000313" key="17">
    <source>
        <dbReference type="RefSeq" id="XP_026744333.1"/>
    </source>
</evidence>
<accession>A0A7E5WU18</accession>
<dbReference type="OrthoDB" id="8117402at2759"/>
<feature type="region of interest" description="Disordered" evidence="13">
    <location>
        <begin position="645"/>
        <end position="684"/>
    </location>
</feature>
<evidence type="ECO:0000256" key="5">
    <source>
        <dbReference type="ARBA" id="ARBA00022771"/>
    </source>
</evidence>
<dbReference type="InterPro" id="IPR012934">
    <property type="entry name" value="Znf_AD"/>
</dbReference>
<feature type="domain" description="C2H2-type" evidence="14">
    <location>
        <begin position="984"/>
        <end position="1012"/>
    </location>
</feature>
<evidence type="ECO:0000256" key="4">
    <source>
        <dbReference type="ARBA" id="ARBA00022737"/>
    </source>
</evidence>
<keyword evidence="5 11" id="KW-0863">Zinc-finger</keyword>
<dbReference type="GO" id="GO:0008270">
    <property type="term" value="F:zinc ion binding"/>
    <property type="evidence" value="ECO:0007669"/>
    <property type="project" value="UniProtKB-UniRule"/>
</dbReference>
<dbReference type="Pfam" id="PF00096">
    <property type="entry name" value="zf-C2H2"/>
    <property type="match status" value="7"/>
</dbReference>
<feature type="domain" description="C2H2-type" evidence="14">
    <location>
        <begin position="512"/>
        <end position="539"/>
    </location>
</feature>
<protein>
    <submittedName>
        <fullName evidence="17">Gastrula zinc finger protein xFG20-1-like</fullName>
    </submittedName>
</protein>
<evidence type="ECO:0000256" key="8">
    <source>
        <dbReference type="ARBA" id="ARBA00023125"/>
    </source>
</evidence>
<reference evidence="17" key="1">
    <citation type="submission" date="2025-08" db="UniProtKB">
        <authorList>
            <consortium name="RefSeq"/>
        </authorList>
    </citation>
    <scope>IDENTIFICATION</scope>
</reference>
<dbReference type="InterPro" id="IPR036236">
    <property type="entry name" value="Znf_C2H2_sf"/>
</dbReference>
<feature type="binding site" evidence="12">
    <location>
        <position position="15"/>
    </location>
    <ligand>
        <name>Zn(2+)</name>
        <dbReference type="ChEBI" id="CHEBI:29105"/>
    </ligand>
</feature>
<keyword evidence="3 12" id="KW-0479">Metal-binding</keyword>
<keyword evidence="8" id="KW-0238">DNA-binding</keyword>
<feature type="domain" description="C2H2-type" evidence="14">
    <location>
        <begin position="897"/>
        <end position="920"/>
    </location>
</feature>
<dbReference type="PANTHER" id="PTHR24408:SF64">
    <property type="entry name" value="LINKING IMMUNITY AND METABOLISM-RELATED"/>
    <property type="match status" value="1"/>
</dbReference>
<evidence type="ECO:0000259" key="14">
    <source>
        <dbReference type="PROSITE" id="PS50157"/>
    </source>
</evidence>
<keyword evidence="4" id="KW-0677">Repeat</keyword>
<dbReference type="Gene3D" id="3.30.160.60">
    <property type="entry name" value="Classic Zinc Finger"/>
    <property type="match status" value="12"/>
</dbReference>
<evidence type="ECO:0000313" key="16">
    <source>
        <dbReference type="Proteomes" id="UP000322000"/>
    </source>
</evidence>
<feature type="domain" description="C2H2-type" evidence="14">
    <location>
        <begin position="540"/>
        <end position="567"/>
    </location>
</feature>
<dbReference type="Proteomes" id="UP000322000">
    <property type="component" value="Chromosome 26"/>
</dbReference>
<evidence type="ECO:0000256" key="12">
    <source>
        <dbReference type="PROSITE-ProRule" id="PRU01263"/>
    </source>
</evidence>
<dbReference type="SMART" id="SM00355">
    <property type="entry name" value="ZnF_C2H2"/>
    <property type="match status" value="20"/>
</dbReference>
<dbReference type="GO" id="GO:0043565">
    <property type="term" value="F:sequence-specific DNA binding"/>
    <property type="evidence" value="ECO:0007669"/>
    <property type="project" value="TreeGrafter"/>
</dbReference>
<evidence type="ECO:0000256" key="13">
    <source>
        <dbReference type="SAM" id="MobiDB-lite"/>
    </source>
</evidence>
<dbReference type="FunFam" id="3.30.160.60:FF:001480">
    <property type="entry name" value="Si:cabz01071911.3"/>
    <property type="match status" value="1"/>
</dbReference>
<feature type="domain" description="C2H2-type" evidence="14">
    <location>
        <begin position="780"/>
        <end position="802"/>
    </location>
</feature>
<feature type="binding site" evidence="12">
    <location>
        <position position="18"/>
    </location>
    <ligand>
        <name>Zn(2+)</name>
        <dbReference type="ChEBI" id="CHEBI:29105"/>
    </ligand>
</feature>
<dbReference type="InParanoid" id="A0A7E5WU18"/>
<keyword evidence="7" id="KW-0805">Transcription regulation</keyword>
<evidence type="ECO:0000256" key="7">
    <source>
        <dbReference type="ARBA" id="ARBA00023015"/>
    </source>
</evidence>
<feature type="domain" description="C2H2-type" evidence="14">
    <location>
        <begin position="1041"/>
        <end position="1068"/>
    </location>
</feature>
<feature type="compositionally biased region" description="Acidic residues" evidence="13">
    <location>
        <begin position="668"/>
        <end position="677"/>
    </location>
</feature>
<dbReference type="PROSITE" id="PS51915">
    <property type="entry name" value="ZAD"/>
    <property type="match status" value="1"/>
</dbReference>
<dbReference type="FunFam" id="3.30.160.60:FF:000446">
    <property type="entry name" value="Zinc finger protein"/>
    <property type="match status" value="3"/>
</dbReference>
<feature type="domain" description="C2H2-type" evidence="14">
    <location>
        <begin position="368"/>
        <end position="396"/>
    </location>
</feature>
<feature type="compositionally biased region" description="Basic and acidic residues" evidence="13">
    <location>
        <begin position="647"/>
        <end position="657"/>
    </location>
</feature>
<feature type="domain" description="C2H2-type" evidence="14">
    <location>
        <begin position="342"/>
        <end position="364"/>
    </location>
</feature>
<keyword evidence="6 12" id="KW-0862">Zinc</keyword>
<feature type="domain" description="C2H2-type" evidence="14">
    <location>
        <begin position="396"/>
        <end position="424"/>
    </location>
</feature>
<dbReference type="SUPFAM" id="SSF57667">
    <property type="entry name" value="beta-beta-alpha zinc fingers"/>
    <property type="match status" value="8"/>
</dbReference>
<dbReference type="PROSITE" id="PS00028">
    <property type="entry name" value="ZINC_FINGER_C2H2_1"/>
    <property type="match status" value="16"/>
</dbReference>
<keyword evidence="9" id="KW-0804">Transcription</keyword>
<dbReference type="GeneID" id="113505722"/>
<evidence type="ECO:0000256" key="2">
    <source>
        <dbReference type="ARBA" id="ARBA00006991"/>
    </source>
</evidence>
<keyword evidence="16" id="KW-1185">Reference proteome</keyword>
<name>A0A7E5WU18_TRINI</name>
<dbReference type="AlphaFoldDB" id="A0A7E5WU18"/>
<comment type="subcellular location">
    <subcellularLocation>
        <location evidence="1">Nucleus</location>
    </subcellularLocation>
</comment>
<evidence type="ECO:0000256" key="9">
    <source>
        <dbReference type="ARBA" id="ARBA00023163"/>
    </source>
</evidence>
<dbReference type="PANTHER" id="PTHR24408">
    <property type="entry name" value="ZINC FINGER PROTEIN"/>
    <property type="match status" value="1"/>
</dbReference>
<evidence type="ECO:0000259" key="15">
    <source>
        <dbReference type="PROSITE" id="PS51915"/>
    </source>
</evidence>
<dbReference type="RefSeq" id="XP_026744333.1">
    <property type="nucleotide sequence ID" value="XM_026888532.1"/>
</dbReference>
<sequence>MEANKSAIYTTYGECRCCQAKGQHRDMMKEYYYNGIREVYFDIFMESFNLFLSTNVLLTTLICSTCVQRLRDATSFRMMVVSTERQLLQALVSDDKATVFVNVPVDENALEVKLEKQADVKEELSEIELEVGDYDSDYVVSDYVSDTPEDREAALLRRFARDKPPPLPTRATLPDICPEYCKHLDLLQNIKVLPKTIMKLIEDQDRRRSLTGSRRLFITEKMAHMVNASTLLLHSNITPFRSKSRTGFPCFFCRNIFENLDKLKLHTNEHKKTEVKKILRTYGAECLVVYVDITDLKCNLCEKKLQNLNELKTHLVNVHKKKMHPEFTDRVIPFKLSQSSVYECQICGFNFETFGSIERHMNVHFRNYVCKECGTGFVTKYRLKVHCKSMHAGGSFPCASCGKVFTTLQKHNNHVNTVHKLLKRFKCTKCPERFAEYFRRQKHLVQVHGVAPLQYKCNVCDKSFDRRYTLSRHMKRDHLEERDFQCEMCSYKCFTKNELRVHMVKHNGERIYECSVCKKSYARKKTLKEHMRIHNNDRRFACAVCGQAFVQKCSLKGHLKTHHVEFSLQRPYPAIGNFPLDTQLLSTHNRISPLICSTCVQRLRDATSFRMMVVSTERQLLQALDCAVDSKETVFVDVLDESSDNNQDIKPELKSESGTDSDSSQAEQFDDQEEYECDSSKEVENEEEYLVSGEEALLSRFSSPPALPTRYSLYNICPGYVEHLNRLRDTIVTAESLQRLLNKPKTTQYVSEKLALAINATAIFEYSNAVAFKSKTKNGYPCFYCRKIYSNHNLLRNHQSIHPKSILFKLLTKYTADCLVVYAEVTDLKCTICDTEMSNLNELKTHLKEIHKKKMYLEYSDRVIPFKLSNFECQICRLCFETFGAVERHMNKHYSNYMCEECGAGFVTKHRLGIHAYMLHRQGSYPCETCKKTFRTQLKYKIHYDAVHRMLKKNKCPQCPEKFIDYFTRQKHLVDVHGVEPILYKCNVCDKSFNRRYTLSLHIKRCHLEQKDVKCQLCVYSCYTKTELKEHLVKHGGMKEFECGVCRKAFARKKALLQHMRIHANDRRFSCNVCGMAFVQKCTLKGHMKTHQDI</sequence>
<feature type="binding site" evidence="12">
    <location>
        <position position="66"/>
    </location>
    <ligand>
        <name>Zn(2+)</name>
        <dbReference type="ChEBI" id="CHEBI:29105"/>
    </ligand>
</feature>
<dbReference type="KEGG" id="tnl:113505722"/>